<gene>
    <name evidence="2" type="ORF">VZT92_012233</name>
</gene>
<feature type="region of interest" description="Disordered" evidence="1">
    <location>
        <begin position="51"/>
        <end position="93"/>
    </location>
</feature>
<sequence>MFSLNLRLEWMSLRLGLHRLKQIGICVFSVTVSHDDEVPRFEPRCFSERGSRLQHARGMPVISQSDKNARHRTKEPDQHHSREGCFPNERTIC</sequence>
<proteinExistence type="predicted"/>
<dbReference type="Proteomes" id="UP001488805">
    <property type="component" value="Unassembled WGS sequence"/>
</dbReference>
<accession>A0AAW1F7P0</accession>
<dbReference type="AlphaFoldDB" id="A0AAW1F7P0"/>
<reference evidence="2 3" key="1">
    <citation type="journal article" date="2024" name="Genome Biol. Evol.">
        <title>Chromosome-level genome assembly of the viviparous eelpout Zoarces viviparus.</title>
        <authorList>
            <person name="Fuhrmann N."/>
            <person name="Brasseur M.V."/>
            <person name="Bakowski C.E."/>
            <person name="Podsiadlowski L."/>
            <person name="Prost S."/>
            <person name="Krehenwinkel H."/>
            <person name="Mayer C."/>
        </authorList>
    </citation>
    <scope>NUCLEOTIDE SEQUENCE [LARGE SCALE GENOMIC DNA]</scope>
    <source>
        <strain evidence="2">NO-MEL_2022_Ind0_liver</strain>
    </source>
</reference>
<evidence type="ECO:0000256" key="1">
    <source>
        <dbReference type="SAM" id="MobiDB-lite"/>
    </source>
</evidence>
<name>A0AAW1F7P0_ZOAVI</name>
<organism evidence="2 3">
    <name type="scientific">Zoarces viviparus</name>
    <name type="common">Viviparous eelpout</name>
    <name type="synonym">Blennius viviparus</name>
    <dbReference type="NCBI Taxonomy" id="48416"/>
    <lineage>
        <taxon>Eukaryota</taxon>
        <taxon>Metazoa</taxon>
        <taxon>Chordata</taxon>
        <taxon>Craniata</taxon>
        <taxon>Vertebrata</taxon>
        <taxon>Euteleostomi</taxon>
        <taxon>Actinopterygii</taxon>
        <taxon>Neopterygii</taxon>
        <taxon>Teleostei</taxon>
        <taxon>Neoteleostei</taxon>
        <taxon>Acanthomorphata</taxon>
        <taxon>Eupercaria</taxon>
        <taxon>Perciformes</taxon>
        <taxon>Cottioidei</taxon>
        <taxon>Zoarcales</taxon>
        <taxon>Zoarcidae</taxon>
        <taxon>Zoarcinae</taxon>
        <taxon>Zoarces</taxon>
    </lineage>
</organism>
<evidence type="ECO:0000313" key="3">
    <source>
        <dbReference type="Proteomes" id="UP001488805"/>
    </source>
</evidence>
<dbReference type="EMBL" id="JBCEZU010000100">
    <property type="protein sequence ID" value="KAK9530749.1"/>
    <property type="molecule type" value="Genomic_DNA"/>
</dbReference>
<keyword evidence="3" id="KW-1185">Reference proteome</keyword>
<protein>
    <recommendedName>
        <fullName evidence="4">Secreted protein</fullName>
    </recommendedName>
</protein>
<comment type="caution">
    <text evidence="2">The sequence shown here is derived from an EMBL/GenBank/DDBJ whole genome shotgun (WGS) entry which is preliminary data.</text>
</comment>
<feature type="compositionally biased region" description="Basic and acidic residues" evidence="1">
    <location>
        <begin position="74"/>
        <end position="83"/>
    </location>
</feature>
<evidence type="ECO:0000313" key="2">
    <source>
        <dbReference type="EMBL" id="KAK9530749.1"/>
    </source>
</evidence>
<evidence type="ECO:0008006" key="4">
    <source>
        <dbReference type="Google" id="ProtNLM"/>
    </source>
</evidence>